<protein>
    <submittedName>
        <fullName evidence="4">Uncharacterized protein</fullName>
    </submittedName>
</protein>
<feature type="compositionally biased region" description="Low complexity" evidence="1">
    <location>
        <begin position="134"/>
        <end position="156"/>
    </location>
</feature>
<feature type="signal peptide" evidence="3">
    <location>
        <begin position="1"/>
        <end position="26"/>
    </location>
</feature>
<feature type="transmembrane region" description="Helical" evidence="2">
    <location>
        <begin position="179"/>
        <end position="198"/>
    </location>
</feature>
<reference evidence="4 5" key="1">
    <citation type="submission" date="2018-04" db="EMBL/GenBank/DDBJ databases">
        <title>Genomic Encyclopedia of Type Strains, Phase III (KMG-III): the genomes of soil and plant-associated and newly described type strains.</title>
        <authorList>
            <person name="Whitman W."/>
        </authorList>
    </citation>
    <scope>NUCLEOTIDE SEQUENCE [LARGE SCALE GENOMIC DNA]</scope>
    <source>
        <strain evidence="4 5">MA101b</strain>
    </source>
</reference>
<keyword evidence="5" id="KW-1185">Reference proteome</keyword>
<keyword evidence="2" id="KW-1133">Transmembrane helix</keyword>
<evidence type="ECO:0000256" key="2">
    <source>
        <dbReference type="SAM" id="Phobius"/>
    </source>
</evidence>
<feature type="compositionally biased region" description="Low complexity" evidence="1">
    <location>
        <begin position="41"/>
        <end position="59"/>
    </location>
</feature>
<organism evidence="4 5">
    <name type="scientific">Sphingomonas aurantiaca</name>
    <dbReference type="NCBI Taxonomy" id="185949"/>
    <lineage>
        <taxon>Bacteria</taxon>
        <taxon>Pseudomonadati</taxon>
        <taxon>Pseudomonadota</taxon>
        <taxon>Alphaproteobacteria</taxon>
        <taxon>Sphingomonadales</taxon>
        <taxon>Sphingomonadaceae</taxon>
        <taxon>Sphingomonas</taxon>
    </lineage>
</organism>
<evidence type="ECO:0000313" key="4">
    <source>
        <dbReference type="EMBL" id="PTQ61059.1"/>
    </source>
</evidence>
<proteinExistence type="predicted"/>
<dbReference type="Proteomes" id="UP000244189">
    <property type="component" value="Unassembled WGS sequence"/>
</dbReference>
<evidence type="ECO:0000256" key="1">
    <source>
        <dbReference type="SAM" id="MobiDB-lite"/>
    </source>
</evidence>
<dbReference type="AlphaFoldDB" id="A0A2T5GP07"/>
<feature type="region of interest" description="Disordered" evidence="1">
    <location>
        <begin position="38"/>
        <end position="172"/>
    </location>
</feature>
<sequence>MTTDRGALAALLATMTVLTFAIPAMAQTEQTAPVRGLEGLANPAPQTTTIPIPDTPKIALPTETPAPRRAARPRAKDESAPEKTTADRPAARDEQQIRQTRPSTTATRSPATEPAPVTTRTPETVSPPPAQDVAPTDTQPAAPQTAPSPQPAVEQPVPAPAPVTPAESTVSAPETGRAMPLWLSLAAIVVVLGALWALRRTPRGRRQDRIEAERVVEPIAPPAPEPVAPAPVSAPAEPAITPVAPAAALHAVAVAGPQFLEPRAKTPAAAPRARLTCDLRPLRAGLNMLSATVECELVVTNTGTVPATAIRTGVALLTAHAGQDTDLAQFNASPVSRPAAPPFALAPGETRTIRTVVAIAREAIQTMTAANRPMFVPVVATNILYATAGDDAQTARAWVIGIERVDSAKLAPFWLDGPAKMHTSVAARPHAATFDR</sequence>
<keyword evidence="2" id="KW-0472">Membrane</keyword>
<keyword evidence="3" id="KW-0732">Signal</keyword>
<accession>A0A2T5GP07</accession>
<feature type="compositionally biased region" description="Polar residues" evidence="1">
    <location>
        <begin position="97"/>
        <end position="110"/>
    </location>
</feature>
<dbReference type="EMBL" id="QAOG01000002">
    <property type="protein sequence ID" value="PTQ61059.1"/>
    <property type="molecule type" value="Genomic_DNA"/>
</dbReference>
<feature type="compositionally biased region" description="Basic and acidic residues" evidence="1">
    <location>
        <begin position="74"/>
        <end position="96"/>
    </location>
</feature>
<keyword evidence="2" id="KW-0812">Transmembrane</keyword>
<gene>
    <name evidence="4" type="ORF">C8J26_1377</name>
</gene>
<feature type="chain" id="PRO_5015520502" evidence="3">
    <location>
        <begin position="27"/>
        <end position="436"/>
    </location>
</feature>
<dbReference type="RefSeq" id="WP_244185199.1">
    <property type="nucleotide sequence ID" value="NZ_JASPFP010000001.1"/>
</dbReference>
<evidence type="ECO:0000256" key="3">
    <source>
        <dbReference type="SAM" id="SignalP"/>
    </source>
</evidence>
<name>A0A2T5GP07_9SPHN</name>
<comment type="caution">
    <text evidence="4">The sequence shown here is derived from an EMBL/GenBank/DDBJ whole genome shotgun (WGS) entry which is preliminary data.</text>
</comment>
<evidence type="ECO:0000313" key="5">
    <source>
        <dbReference type="Proteomes" id="UP000244189"/>
    </source>
</evidence>